<dbReference type="Gene3D" id="3.40.1360.10">
    <property type="match status" value="1"/>
</dbReference>
<dbReference type="Pfam" id="PF06048">
    <property type="entry name" value="DUF927"/>
    <property type="match status" value="1"/>
</dbReference>
<evidence type="ECO:0000313" key="3">
    <source>
        <dbReference type="Proteomes" id="UP001326613"/>
    </source>
</evidence>
<geneLocation type="plasmid" evidence="2 3">
    <name>unnamed2</name>
</geneLocation>
<organism evidence="2 3">
    <name type="scientific">Candidatus Trichorickettsia mobilis</name>
    <dbReference type="NCBI Taxonomy" id="1346319"/>
    <lineage>
        <taxon>Bacteria</taxon>
        <taxon>Pseudomonadati</taxon>
        <taxon>Pseudomonadota</taxon>
        <taxon>Alphaproteobacteria</taxon>
        <taxon>Rickettsiales</taxon>
        <taxon>Rickettsiaceae</taxon>
        <taxon>Rickettsieae</taxon>
        <taxon>Candidatus Trichorickettsia</taxon>
    </lineage>
</organism>
<name>A0ABZ0UZN6_9RICK</name>
<sequence>MANLSNIQKETITTEENLTPEEIQELIHPSEDEPNAQHPLTKRFYLAEDVVGKQIEGIPLITIDSTKDYNEKFGCVPDYYFSYFNGNGDFVFYITRYNKENTKSGKKETRPLRFNKDKNKWWKSLNKEETRPLYNLLELKQRPNAKVIVVEGELKAEIAKDLFPECVIVASSFGGKAFSKTDWSELKNREVVIAPDNDKTGTEYGEAVIKQLKKNRAAKIELLLPKTLGQYIIQNNKWVKRDGEVPPKYDVANAVADGWTRELVQKAMVEFRSFFTPIVTNEFIEDTENVYENEEVLRLGNYTFKLGGKTLFLEHIIKEKPLYDAGGNINDLGLVIKTKQVWIPLSGHVKVTHLIRDIESNNWGLLVNMIDIDGREKDIVIHKKDLATDKSTMELLLGRGLRINKLKKVVGNLLMGEILHDYLNTSAPDKRAIGSEKVGWNSSSYLMPYVNNPRNAYHIANNAPKEDFVLQSHSSTSRKLEKRGTLESWQQEIGKYAEDNHVLEFVASAAFTAPLLEPTNQEGFAILLCGNSSIGKSTALSVANSIWGSGKPSSFRITDNAAESLLKNCNDGLVTLDELGQAQASSLGDIIYMITNGIGKGRAKKNGEAQAVSAFKVVVIASGEVGAEGKLAEKGKSVTAGQSVRLIDLNAVMEHGIFNTLHHFNSGSELSDHLKKASVDNQGVVIDEFLKYITANFDEVLEEIKNGIERWLSECCPKTNNGQILRVAHKFALIGVVGEIAIKALILPFKQAACVKAAEVMFNKWLEGRGGERSHELTQIIRNLKVLLGEGINRFLNVDGTEEGKNIKTAGYKRIASVSDEQDISQEALEEAYILPTVFDSEVLEGKSRKLFIPELVSLGILKIDNKDGQFTNSVRIAKQGKKRAFVIIPSALEELSL</sequence>
<evidence type="ECO:0000259" key="1">
    <source>
        <dbReference type="PROSITE" id="PS50880"/>
    </source>
</evidence>
<dbReference type="CDD" id="cd00188">
    <property type="entry name" value="TOPRIM"/>
    <property type="match status" value="1"/>
</dbReference>
<reference evidence="2 3" key="1">
    <citation type="submission" date="2022-10" db="EMBL/GenBank/DDBJ databases">
        <title>Host association and intracellularity evolved multiple times independently in the Rickettsiales.</title>
        <authorList>
            <person name="Castelli M."/>
            <person name="Nardi T."/>
            <person name="Gammuto L."/>
            <person name="Bellinzona G."/>
            <person name="Sabaneyeva E."/>
            <person name="Potekhin A."/>
            <person name="Serra V."/>
            <person name="Petroni G."/>
            <person name="Sassera D."/>
        </authorList>
    </citation>
    <scope>NUCLEOTIDE SEQUENCE [LARGE SCALE GENOMIC DNA]</scope>
    <source>
        <strain evidence="2 3">Kr 154-4</strain>
        <plasmid evidence="2 3">unnamed2</plasmid>
    </source>
</reference>
<protein>
    <submittedName>
        <fullName evidence="2">DUF927 domain-containing protein</fullName>
    </submittedName>
</protein>
<dbReference type="InterPro" id="IPR006171">
    <property type="entry name" value="TOPRIM_dom"/>
</dbReference>
<dbReference type="InterPro" id="IPR009270">
    <property type="entry name" value="DUF927"/>
</dbReference>
<gene>
    <name evidence="2" type="ORF">Trichorick_01472</name>
</gene>
<dbReference type="Proteomes" id="UP001326613">
    <property type="component" value="Plasmid unnamed2"/>
</dbReference>
<evidence type="ECO:0000313" key="2">
    <source>
        <dbReference type="EMBL" id="WPY01559.1"/>
    </source>
</evidence>
<keyword evidence="2" id="KW-0614">Plasmid</keyword>
<accession>A0ABZ0UZN6</accession>
<feature type="domain" description="Toprim" evidence="1">
    <location>
        <begin position="145"/>
        <end position="227"/>
    </location>
</feature>
<proteinExistence type="predicted"/>
<dbReference type="PROSITE" id="PS50880">
    <property type="entry name" value="TOPRIM"/>
    <property type="match status" value="1"/>
</dbReference>
<dbReference type="RefSeq" id="WP_323738985.1">
    <property type="nucleotide sequence ID" value="NZ_CP112934.1"/>
</dbReference>
<dbReference type="EMBL" id="CP112934">
    <property type="protein sequence ID" value="WPY01559.1"/>
    <property type="molecule type" value="Genomic_DNA"/>
</dbReference>
<keyword evidence="3" id="KW-1185">Reference proteome</keyword>